<dbReference type="PIRSF" id="PIRSF000136">
    <property type="entry name" value="LGO_GLO"/>
    <property type="match status" value="1"/>
</dbReference>
<dbReference type="STRING" id="1220589.CD32_23190"/>
<dbReference type="InterPro" id="IPR006094">
    <property type="entry name" value="Oxid_FAD_bind_N"/>
</dbReference>
<organism evidence="4 5">
    <name type="scientific">Lysinibacillus odysseyi 34hs-1 = NBRC 100172</name>
    <dbReference type="NCBI Taxonomy" id="1220589"/>
    <lineage>
        <taxon>Bacteria</taxon>
        <taxon>Bacillati</taxon>
        <taxon>Bacillota</taxon>
        <taxon>Bacilli</taxon>
        <taxon>Bacillales</taxon>
        <taxon>Bacillaceae</taxon>
        <taxon>Lysinibacillus</taxon>
    </lineage>
</organism>
<dbReference type="InterPro" id="IPR016166">
    <property type="entry name" value="FAD-bd_PCMH"/>
</dbReference>
<dbReference type="GO" id="GO:0003885">
    <property type="term" value="F:D-arabinono-1,4-lactone oxidase activity"/>
    <property type="evidence" value="ECO:0007669"/>
    <property type="project" value="InterPro"/>
</dbReference>
<dbReference type="eggNOG" id="COG0277">
    <property type="taxonomic scope" value="Bacteria"/>
</dbReference>
<gene>
    <name evidence="4" type="ORF">CD32_23190</name>
</gene>
<proteinExistence type="predicted"/>
<dbReference type="Gene3D" id="3.30.465.10">
    <property type="match status" value="1"/>
</dbReference>
<keyword evidence="1" id="KW-0285">Flavoprotein</keyword>
<dbReference type="Gene3D" id="3.30.43.10">
    <property type="entry name" value="Uridine Diphospho-n-acetylenolpyruvylglucosamine Reductase, domain 2"/>
    <property type="match status" value="1"/>
</dbReference>
<dbReference type="InterPro" id="IPR010031">
    <property type="entry name" value="FAD_lactone_oxidase-like"/>
</dbReference>
<evidence type="ECO:0000259" key="3">
    <source>
        <dbReference type="PROSITE" id="PS51387"/>
    </source>
</evidence>
<feature type="domain" description="FAD-binding PCMH-type" evidence="3">
    <location>
        <begin position="19"/>
        <end position="188"/>
    </location>
</feature>
<dbReference type="EMBL" id="JPVP01000060">
    <property type="protein sequence ID" value="KGR82188.1"/>
    <property type="molecule type" value="Genomic_DNA"/>
</dbReference>
<reference evidence="4 5" key="1">
    <citation type="submission" date="2014-02" db="EMBL/GenBank/DDBJ databases">
        <title>Draft genome sequence of Lysinibacillus odysseyi NBRC 100172.</title>
        <authorList>
            <person name="Zhang F."/>
            <person name="Wang G."/>
            <person name="Zhang L."/>
        </authorList>
    </citation>
    <scope>NUCLEOTIDE SEQUENCE [LARGE SCALE GENOMIC DNA]</scope>
    <source>
        <strain evidence="4 5">NBRC 100172</strain>
    </source>
</reference>
<dbReference type="SUPFAM" id="SSF56176">
    <property type="entry name" value="FAD-binding/transporter-associated domain-like"/>
    <property type="match status" value="1"/>
</dbReference>
<dbReference type="PROSITE" id="PS51387">
    <property type="entry name" value="FAD_PCMH"/>
    <property type="match status" value="1"/>
</dbReference>
<keyword evidence="2" id="KW-0560">Oxidoreductase</keyword>
<accession>A0A0A3IH82</accession>
<evidence type="ECO:0000256" key="1">
    <source>
        <dbReference type="ARBA" id="ARBA00022630"/>
    </source>
</evidence>
<dbReference type="OrthoDB" id="9800184at2"/>
<dbReference type="GO" id="GO:0071949">
    <property type="term" value="F:FAD binding"/>
    <property type="evidence" value="ECO:0007669"/>
    <property type="project" value="InterPro"/>
</dbReference>
<dbReference type="InterPro" id="IPR007173">
    <property type="entry name" value="ALO_C"/>
</dbReference>
<evidence type="ECO:0000313" key="4">
    <source>
        <dbReference type="EMBL" id="KGR82188.1"/>
    </source>
</evidence>
<keyword evidence="5" id="KW-1185">Reference proteome</keyword>
<dbReference type="InterPro" id="IPR016167">
    <property type="entry name" value="FAD-bd_PCMH_sub1"/>
</dbReference>
<dbReference type="InterPro" id="IPR036318">
    <property type="entry name" value="FAD-bd_PCMH-like_sf"/>
</dbReference>
<dbReference type="Pfam" id="PF04030">
    <property type="entry name" value="ALO"/>
    <property type="match status" value="1"/>
</dbReference>
<protein>
    <submittedName>
        <fullName evidence="4">FAD-linked oxidase</fullName>
    </submittedName>
</protein>
<dbReference type="InterPro" id="IPR016169">
    <property type="entry name" value="FAD-bd_PCMH_sub2"/>
</dbReference>
<dbReference type="Gene3D" id="3.30.70.2520">
    <property type="match status" value="1"/>
</dbReference>
<evidence type="ECO:0000256" key="2">
    <source>
        <dbReference type="ARBA" id="ARBA00023002"/>
    </source>
</evidence>
<name>A0A0A3IH82_9BACI</name>
<sequence>MFSLKNFTKGKPWTNWSESFVSYPAYYAPASIEQLSDIIKAHMKNGMTIRTTGAAHSFSPVALPEHSALSLHHLRGLQSVDPEKMEATFYAGTYLHEIGPLLEEHGLAVINMGDIDVQTLAGVVSTGTHGTGVTLGSFSSMVVKWTFVNGKGNIITYERDEDDLSAALHLSLGLLGVLIAVTIRVLPLYSLAYTATRENLTEALQHFRGDIRRNRHVEWYYFPGSEKIQVKRMNMVPVAYASEKERKREQRKLDLIENNLFEGVSKLCKWNPKFTGAASMISSHMISEGKKTDICYKVYPTSRRVKFTETEFAIPLEQFEACMEEIHSVMKKRSFSVHFPIEIRTTAGEHGFLSPTRGRESAFFAFHMYKGMDESAYFRWVFDMMKKYDGRAHWGKVNQYHETDITAFYPEAKKFNEIRQLFDPENIFMTPYFKHIFHS</sequence>
<dbReference type="Pfam" id="PF01565">
    <property type="entry name" value="FAD_binding_4"/>
    <property type="match status" value="1"/>
</dbReference>
<dbReference type="AlphaFoldDB" id="A0A0A3IH82"/>
<dbReference type="PANTHER" id="PTHR43762">
    <property type="entry name" value="L-GULONOLACTONE OXIDASE"/>
    <property type="match status" value="1"/>
</dbReference>
<dbReference type="NCBIfam" id="TIGR01679">
    <property type="entry name" value="bact_FAD_ox"/>
    <property type="match status" value="1"/>
</dbReference>
<dbReference type="PANTHER" id="PTHR43762:SF1">
    <property type="entry name" value="D-ARABINONO-1,4-LACTONE OXIDASE"/>
    <property type="match status" value="1"/>
</dbReference>
<comment type="caution">
    <text evidence="4">The sequence shown here is derived from an EMBL/GenBank/DDBJ whole genome shotgun (WGS) entry which is preliminary data.</text>
</comment>
<dbReference type="GO" id="GO:0016020">
    <property type="term" value="C:membrane"/>
    <property type="evidence" value="ECO:0007669"/>
    <property type="project" value="InterPro"/>
</dbReference>
<evidence type="ECO:0000313" key="5">
    <source>
        <dbReference type="Proteomes" id="UP000030437"/>
    </source>
</evidence>
<dbReference type="RefSeq" id="WP_036159440.1">
    <property type="nucleotide sequence ID" value="NZ_AVCX01000001.1"/>
</dbReference>
<dbReference type="Proteomes" id="UP000030437">
    <property type="component" value="Unassembled WGS sequence"/>
</dbReference>